<proteinExistence type="predicted"/>
<evidence type="ECO:0000313" key="2">
    <source>
        <dbReference type="Proteomes" id="UP001239111"/>
    </source>
</evidence>
<dbReference type="Proteomes" id="UP001239111">
    <property type="component" value="Chromosome 2"/>
</dbReference>
<accession>A0ACC2P074</accession>
<organism evidence="1 2">
    <name type="scientific">Eretmocerus hayati</name>
    <dbReference type="NCBI Taxonomy" id="131215"/>
    <lineage>
        <taxon>Eukaryota</taxon>
        <taxon>Metazoa</taxon>
        <taxon>Ecdysozoa</taxon>
        <taxon>Arthropoda</taxon>
        <taxon>Hexapoda</taxon>
        <taxon>Insecta</taxon>
        <taxon>Pterygota</taxon>
        <taxon>Neoptera</taxon>
        <taxon>Endopterygota</taxon>
        <taxon>Hymenoptera</taxon>
        <taxon>Apocrita</taxon>
        <taxon>Proctotrupomorpha</taxon>
        <taxon>Chalcidoidea</taxon>
        <taxon>Aphelinidae</taxon>
        <taxon>Aphelininae</taxon>
        <taxon>Eretmocerus</taxon>
    </lineage>
</organism>
<dbReference type="EMBL" id="CM056742">
    <property type="protein sequence ID" value="KAJ8676777.1"/>
    <property type="molecule type" value="Genomic_DNA"/>
</dbReference>
<reference evidence="1" key="1">
    <citation type="submission" date="2023-04" db="EMBL/GenBank/DDBJ databases">
        <title>A chromosome-level genome assembly of the parasitoid wasp Eretmocerus hayati.</title>
        <authorList>
            <person name="Zhong Y."/>
            <person name="Liu S."/>
            <person name="Liu Y."/>
        </authorList>
    </citation>
    <scope>NUCLEOTIDE SEQUENCE</scope>
    <source>
        <strain evidence="1">ZJU_SS_LIU_2023</strain>
    </source>
</reference>
<comment type="caution">
    <text evidence="1">The sequence shown here is derived from an EMBL/GenBank/DDBJ whole genome shotgun (WGS) entry which is preliminary data.</text>
</comment>
<evidence type="ECO:0000313" key="1">
    <source>
        <dbReference type="EMBL" id="KAJ8676777.1"/>
    </source>
</evidence>
<protein>
    <submittedName>
        <fullName evidence="1">Uncharacterized protein</fullName>
    </submittedName>
</protein>
<name>A0ACC2P074_9HYME</name>
<keyword evidence="2" id="KW-1185">Reference proteome</keyword>
<gene>
    <name evidence="1" type="ORF">QAD02_012564</name>
</gene>
<sequence>MVSDSEEESESKNNQLSPNVQATGLGQGEASAIDSASHVQVPGSDRPEGTEVGATDVDQSMPKDRDSEVSFEQVPEVGTPSDNDELMFVTHNEMRREIVEKRAQVAQAEANAVSLQEENRRLKGQLEKMQRNVRHSSTSNSDTVMATGLIIVYISFG</sequence>